<dbReference type="EMBL" id="CP003466">
    <property type="protein sequence ID" value="AFT71201.1"/>
    <property type="molecule type" value="Genomic_DNA"/>
</dbReference>
<gene>
    <name evidence="1" type="ordered locus">B5T_02933</name>
</gene>
<dbReference type="STRING" id="930169.B5T_02933"/>
<dbReference type="eggNOG" id="ENOG503160U">
    <property type="taxonomic scope" value="Bacteria"/>
</dbReference>
<accession>K0CHY7</accession>
<evidence type="ECO:0000313" key="1">
    <source>
        <dbReference type="EMBL" id="AFT71201.1"/>
    </source>
</evidence>
<sequence>MLATVLSLFMAALSWFTAVFSTTHELERRLGRILPPAVDQALINGDDRDAAMEHIRRRLEQYLNPLPSATGWAAAECAVSVDYLGTAADSASDHADFDIRWRHQNQPLQASLSLHCSPRALPLALRGLGLGVLTLAALLWLPAPLTRKQRFWRQKLMEEGLPRRQAARLVAPLRSGFNAAQAHLLETLVKEVDRPFETLRDWALMPQSADLPANRHAAFLLALRRLDYDPVAAHASARSEDHLHVDLANGQVRVRGIAIPLPRTPLLYYAWYALRRRDGDGWLLNPPSNRPDREQGEQLARFMQTQQGHPKAINDLLDHGLRAKTLDQNRNRIKEELVAVLGEALAAPYLFVSERHGAQARSRYRLTLPPTAVTVDLISTTDAEPA</sequence>
<keyword evidence="2" id="KW-1185">Reference proteome</keyword>
<protein>
    <submittedName>
        <fullName evidence="1">Uncharacterized protein</fullName>
    </submittedName>
</protein>
<dbReference type="Proteomes" id="UP000006286">
    <property type="component" value="Chromosome"/>
</dbReference>
<reference evidence="1 2" key="1">
    <citation type="journal article" date="2012" name="J. Bacteriol.">
        <title>Complete genome sequence of Alcanivorax dieselolei type strain B5.</title>
        <authorList>
            <person name="Lai Q."/>
            <person name="Li W."/>
            <person name="Shao Z."/>
        </authorList>
    </citation>
    <scope>NUCLEOTIDE SEQUENCE [LARGE SCALE GENOMIC DNA]</scope>
    <source>
        <strain evidence="2">DSM 16502 / CGMCC 1.3690 / B-5</strain>
    </source>
</reference>
<dbReference type="KEGG" id="adi:B5T_02933"/>
<dbReference type="HOGENOM" id="CLU_672250_0_0_6"/>
<proteinExistence type="predicted"/>
<dbReference type="PATRIC" id="fig|930169.3.peg.2893"/>
<name>K0CHY7_ALCDB</name>
<evidence type="ECO:0000313" key="2">
    <source>
        <dbReference type="Proteomes" id="UP000006286"/>
    </source>
</evidence>
<organism evidence="1 2">
    <name type="scientific">Alcanivorax dieselolei (strain DSM 16502 / CGMCC 1.3690 / MCCC 1A00001 / B-5)</name>
    <name type="common">Alloalcanivorax dieselolei</name>
    <dbReference type="NCBI Taxonomy" id="930169"/>
    <lineage>
        <taxon>Bacteria</taxon>
        <taxon>Pseudomonadati</taxon>
        <taxon>Pseudomonadota</taxon>
        <taxon>Gammaproteobacteria</taxon>
        <taxon>Oceanospirillales</taxon>
        <taxon>Alcanivoracaceae</taxon>
        <taxon>Alloalcanivorax</taxon>
    </lineage>
</organism>
<dbReference type="AlphaFoldDB" id="K0CHY7"/>